<dbReference type="PANTHER" id="PTHR44846">
    <property type="entry name" value="MANNOSYL-D-GLYCERATE TRANSPORT/METABOLISM SYSTEM REPRESSOR MNGR-RELATED"/>
    <property type="match status" value="1"/>
</dbReference>
<dbReference type="CDD" id="cd07377">
    <property type="entry name" value="WHTH_GntR"/>
    <property type="match status" value="1"/>
</dbReference>
<dbReference type="Pfam" id="PF00392">
    <property type="entry name" value="GntR"/>
    <property type="match status" value="1"/>
</dbReference>
<dbReference type="SUPFAM" id="SSF46785">
    <property type="entry name" value="Winged helix' DNA-binding domain"/>
    <property type="match status" value="1"/>
</dbReference>
<protein>
    <submittedName>
        <fullName evidence="5">GntR family transcriptional regulator</fullName>
    </submittedName>
</protein>
<evidence type="ECO:0000256" key="3">
    <source>
        <dbReference type="ARBA" id="ARBA00023163"/>
    </source>
</evidence>
<sequence length="324" mass="36138">MTSRLSCWPKGIACTLLGGIHRPPGSPRQRRRQFVNPFPEVVVSNTHGNAQISELRRVHDDRQRRLYYDIHLDNSADHAATSARRAYEMIRTLLRSGSLGPSEAISESALTQTLGASRNAVRKALQQLADEGVVIRRPKNGTRLSHEFVRVEGGQVVPHGMTLGAGDGRLVIEQTRNEPVRLTPILKAKLDTEDTWGVLSESRFAVDDEPLSLRVGYITGNVTEIERRLKKFDRAKSPPYEEAFHQLYGVEFGSSHSTFEAIRCEARTARILGIEAGAPVLLSEMVVRDREGAPRELSYTYYRSDRVCISHATYAARGPGWLPA</sequence>
<organism evidence="5 6">
    <name type="scientific">Microbacterium aquimaris</name>
    <dbReference type="NCBI Taxonomy" id="459816"/>
    <lineage>
        <taxon>Bacteria</taxon>
        <taxon>Bacillati</taxon>
        <taxon>Actinomycetota</taxon>
        <taxon>Actinomycetes</taxon>
        <taxon>Micrococcales</taxon>
        <taxon>Microbacteriaceae</taxon>
        <taxon>Microbacterium</taxon>
    </lineage>
</organism>
<dbReference type="InterPro" id="IPR036388">
    <property type="entry name" value="WH-like_DNA-bd_sf"/>
</dbReference>
<dbReference type="SMART" id="SM00345">
    <property type="entry name" value="HTH_GNTR"/>
    <property type="match status" value="1"/>
</dbReference>
<evidence type="ECO:0000256" key="2">
    <source>
        <dbReference type="ARBA" id="ARBA00023125"/>
    </source>
</evidence>
<reference evidence="5 6" key="1">
    <citation type="submission" date="2023-10" db="EMBL/GenBank/DDBJ databases">
        <title>Microbacterium xanthum sp. nov., isolated from seaweed.</title>
        <authorList>
            <person name="Lee S.D."/>
        </authorList>
    </citation>
    <scope>NUCLEOTIDE SEQUENCE [LARGE SCALE GENOMIC DNA]</scope>
    <source>
        <strain evidence="5 6">KCTC 19124</strain>
    </source>
</reference>
<accession>A0ABU5N5B1</accession>
<keyword evidence="1" id="KW-0805">Transcription regulation</keyword>
<name>A0ABU5N5B1_9MICO</name>
<dbReference type="Pfam" id="PF07702">
    <property type="entry name" value="UTRA"/>
    <property type="match status" value="1"/>
</dbReference>
<dbReference type="InterPro" id="IPR050679">
    <property type="entry name" value="Bact_HTH_transcr_reg"/>
</dbReference>
<comment type="caution">
    <text evidence="5">The sequence shown here is derived from an EMBL/GenBank/DDBJ whole genome shotgun (WGS) entry which is preliminary data.</text>
</comment>
<dbReference type="InterPro" id="IPR028978">
    <property type="entry name" value="Chorismate_lyase_/UTRA_dom_sf"/>
</dbReference>
<dbReference type="Gene3D" id="3.40.1410.10">
    <property type="entry name" value="Chorismate lyase-like"/>
    <property type="match status" value="1"/>
</dbReference>
<dbReference type="SUPFAM" id="SSF64288">
    <property type="entry name" value="Chorismate lyase-like"/>
    <property type="match status" value="1"/>
</dbReference>
<evidence type="ECO:0000256" key="1">
    <source>
        <dbReference type="ARBA" id="ARBA00023015"/>
    </source>
</evidence>
<gene>
    <name evidence="5" type="ORF">R2Q92_05420</name>
</gene>
<dbReference type="PRINTS" id="PR00035">
    <property type="entry name" value="HTHGNTR"/>
</dbReference>
<evidence type="ECO:0000259" key="4">
    <source>
        <dbReference type="PROSITE" id="PS50949"/>
    </source>
</evidence>
<dbReference type="Proteomes" id="UP001291912">
    <property type="component" value="Unassembled WGS sequence"/>
</dbReference>
<dbReference type="Gene3D" id="1.10.10.10">
    <property type="entry name" value="Winged helix-like DNA-binding domain superfamily/Winged helix DNA-binding domain"/>
    <property type="match status" value="1"/>
</dbReference>
<keyword evidence="2" id="KW-0238">DNA-binding</keyword>
<dbReference type="EMBL" id="JAWJYN010000001">
    <property type="protein sequence ID" value="MDZ8161269.1"/>
    <property type="molecule type" value="Genomic_DNA"/>
</dbReference>
<dbReference type="PANTHER" id="PTHR44846:SF1">
    <property type="entry name" value="MANNOSYL-D-GLYCERATE TRANSPORT_METABOLISM SYSTEM REPRESSOR MNGR-RELATED"/>
    <property type="match status" value="1"/>
</dbReference>
<dbReference type="InterPro" id="IPR000524">
    <property type="entry name" value="Tscrpt_reg_HTH_GntR"/>
</dbReference>
<proteinExistence type="predicted"/>
<evidence type="ECO:0000313" key="6">
    <source>
        <dbReference type="Proteomes" id="UP001291912"/>
    </source>
</evidence>
<dbReference type="PROSITE" id="PS50949">
    <property type="entry name" value="HTH_GNTR"/>
    <property type="match status" value="1"/>
</dbReference>
<feature type="domain" description="HTH gntR-type" evidence="4">
    <location>
        <begin position="80"/>
        <end position="147"/>
    </location>
</feature>
<keyword evidence="3" id="KW-0804">Transcription</keyword>
<dbReference type="SMART" id="SM00866">
    <property type="entry name" value="UTRA"/>
    <property type="match status" value="1"/>
</dbReference>
<dbReference type="RefSeq" id="WP_194423909.1">
    <property type="nucleotide sequence ID" value="NZ_BAAAPT010000001.1"/>
</dbReference>
<evidence type="ECO:0000313" key="5">
    <source>
        <dbReference type="EMBL" id="MDZ8161269.1"/>
    </source>
</evidence>
<dbReference type="InterPro" id="IPR011663">
    <property type="entry name" value="UTRA"/>
</dbReference>
<keyword evidence="6" id="KW-1185">Reference proteome</keyword>
<dbReference type="InterPro" id="IPR036390">
    <property type="entry name" value="WH_DNA-bd_sf"/>
</dbReference>